<keyword evidence="7" id="KW-0732">Signal</keyword>
<dbReference type="AlphaFoldDB" id="A0A918LLK0"/>
<gene>
    <name evidence="8" type="ORF">GCM10014713_02760</name>
</gene>
<feature type="signal peptide" evidence="7">
    <location>
        <begin position="1"/>
        <end position="26"/>
    </location>
</feature>
<comment type="subcellular location">
    <subcellularLocation>
        <location evidence="1">Cell membrane</location>
        <topology evidence="1">Multi-pass membrane protein</topology>
    </subcellularLocation>
</comment>
<evidence type="ECO:0000313" key="9">
    <source>
        <dbReference type="Proteomes" id="UP000619486"/>
    </source>
</evidence>
<reference evidence="8" key="2">
    <citation type="submission" date="2020-09" db="EMBL/GenBank/DDBJ databases">
        <authorList>
            <person name="Sun Q."/>
            <person name="Ohkuma M."/>
        </authorList>
    </citation>
    <scope>NUCLEOTIDE SEQUENCE</scope>
    <source>
        <strain evidence="8">JCM 3172</strain>
    </source>
</reference>
<keyword evidence="5 6" id="KW-0472">Membrane</keyword>
<evidence type="ECO:0000256" key="4">
    <source>
        <dbReference type="ARBA" id="ARBA00022989"/>
    </source>
</evidence>
<keyword evidence="3 6" id="KW-0812">Transmembrane</keyword>
<dbReference type="InterPro" id="IPR017039">
    <property type="entry name" value="Virul_fac_BrkB"/>
</dbReference>
<name>A0A918LLK0_9ACTN</name>
<evidence type="ECO:0000256" key="7">
    <source>
        <dbReference type="SAM" id="SignalP"/>
    </source>
</evidence>
<organism evidence="8 9">
    <name type="scientific">Streptomyces purpureus</name>
    <dbReference type="NCBI Taxonomy" id="1951"/>
    <lineage>
        <taxon>Bacteria</taxon>
        <taxon>Bacillati</taxon>
        <taxon>Actinomycetota</taxon>
        <taxon>Actinomycetes</taxon>
        <taxon>Kitasatosporales</taxon>
        <taxon>Streptomycetaceae</taxon>
        <taxon>Streptomyces</taxon>
    </lineage>
</organism>
<dbReference type="EMBL" id="BMQQ01000001">
    <property type="protein sequence ID" value="GGT13656.1"/>
    <property type="molecule type" value="Genomic_DNA"/>
</dbReference>
<feature type="transmembrane region" description="Helical" evidence="6">
    <location>
        <begin position="133"/>
        <end position="152"/>
    </location>
</feature>
<comment type="caution">
    <text evidence="8">The sequence shown here is derived from an EMBL/GenBank/DDBJ whole genome shotgun (WGS) entry which is preliminary data.</text>
</comment>
<keyword evidence="4 6" id="KW-1133">Transmembrane helix</keyword>
<evidence type="ECO:0000256" key="2">
    <source>
        <dbReference type="ARBA" id="ARBA00022475"/>
    </source>
</evidence>
<reference evidence="8" key="1">
    <citation type="journal article" date="2014" name="Int. J. Syst. Evol. Microbiol.">
        <title>Complete genome sequence of Corynebacterium casei LMG S-19264T (=DSM 44701T), isolated from a smear-ripened cheese.</title>
        <authorList>
            <consortium name="US DOE Joint Genome Institute (JGI-PGF)"/>
            <person name="Walter F."/>
            <person name="Albersmeier A."/>
            <person name="Kalinowski J."/>
            <person name="Ruckert C."/>
        </authorList>
    </citation>
    <scope>NUCLEOTIDE SEQUENCE</scope>
    <source>
        <strain evidence="8">JCM 3172</strain>
    </source>
</reference>
<evidence type="ECO:0000313" key="8">
    <source>
        <dbReference type="EMBL" id="GGT13656.1"/>
    </source>
</evidence>
<feature type="transmembrane region" description="Helical" evidence="6">
    <location>
        <begin position="164"/>
        <end position="189"/>
    </location>
</feature>
<sequence length="250" mass="27036">MVFAALGFLALVPLMTVIAAADPARAAGFGRWLARALSASEPAEREILDLFTRPRRVLREITAFGLAALCVFGLTFAAHVRKGYEAVWEVSRPDGRGAGPWLRDVTRHVLWLALLIGCLLLSANAPVRRAEMVSTPLGTAVALLVIFLFAWISQRILLGRRPGWRALVPGAVATTLGLVGLRLFSWLVFSPLIVSRATTYGSVGTVMIIQSWLVGVGFVLYGGALVGRIAHEGSASWPRRQGRVRRGSRG</sequence>
<dbReference type="Pfam" id="PF03631">
    <property type="entry name" value="Virul_fac_BrkB"/>
    <property type="match status" value="1"/>
</dbReference>
<accession>A0A918LLK0</accession>
<evidence type="ECO:0000256" key="5">
    <source>
        <dbReference type="ARBA" id="ARBA00023136"/>
    </source>
</evidence>
<feature type="transmembrane region" description="Helical" evidence="6">
    <location>
        <begin position="109"/>
        <end position="127"/>
    </location>
</feature>
<feature type="transmembrane region" description="Helical" evidence="6">
    <location>
        <begin position="209"/>
        <end position="230"/>
    </location>
</feature>
<dbReference type="GO" id="GO:0005886">
    <property type="term" value="C:plasma membrane"/>
    <property type="evidence" value="ECO:0007669"/>
    <property type="project" value="UniProtKB-SubCell"/>
</dbReference>
<dbReference type="Proteomes" id="UP000619486">
    <property type="component" value="Unassembled WGS sequence"/>
</dbReference>
<feature type="transmembrane region" description="Helical" evidence="6">
    <location>
        <begin position="61"/>
        <end position="80"/>
    </location>
</feature>
<evidence type="ECO:0000256" key="3">
    <source>
        <dbReference type="ARBA" id="ARBA00022692"/>
    </source>
</evidence>
<keyword evidence="2" id="KW-1003">Cell membrane</keyword>
<keyword evidence="9" id="KW-1185">Reference proteome</keyword>
<proteinExistence type="predicted"/>
<evidence type="ECO:0000256" key="1">
    <source>
        <dbReference type="ARBA" id="ARBA00004651"/>
    </source>
</evidence>
<evidence type="ECO:0000256" key="6">
    <source>
        <dbReference type="SAM" id="Phobius"/>
    </source>
</evidence>
<protein>
    <submittedName>
        <fullName evidence="8">Uncharacterized protein</fullName>
    </submittedName>
</protein>
<feature type="chain" id="PRO_5039095589" evidence="7">
    <location>
        <begin position="27"/>
        <end position="250"/>
    </location>
</feature>